<gene>
    <name evidence="1" type="ORF">IE53DRAFT_125906</name>
</gene>
<name>A0ACD0P6V9_9BASI</name>
<organism evidence="1 2">
    <name type="scientific">Violaceomyces palustris</name>
    <dbReference type="NCBI Taxonomy" id="1673888"/>
    <lineage>
        <taxon>Eukaryota</taxon>
        <taxon>Fungi</taxon>
        <taxon>Dikarya</taxon>
        <taxon>Basidiomycota</taxon>
        <taxon>Ustilaginomycotina</taxon>
        <taxon>Ustilaginomycetes</taxon>
        <taxon>Violaceomycetales</taxon>
        <taxon>Violaceomycetaceae</taxon>
        <taxon>Violaceomyces</taxon>
    </lineage>
</organism>
<dbReference type="Proteomes" id="UP000245626">
    <property type="component" value="Unassembled WGS sequence"/>
</dbReference>
<evidence type="ECO:0000313" key="2">
    <source>
        <dbReference type="Proteomes" id="UP000245626"/>
    </source>
</evidence>
<accession>A0ACD0P6V9</accession>
<proteinExistence type="predicted"/>
<reference evidence="1 2" key="1">
    <citation type="journal article" date="2018" name="Mol. Biol. Evol.">
        <title>Broad Genomic Sampling Reveals a Smut Pathogenic Ancestry of the Fungal Clade Ustilaginomycotina.</title>
        <authorList>
            <person name="Kijpornyongpan T."/>
            <person name="Mondo S.J."/>
            <person name="Barry K."/>
            <person name="Sandor L."/>
            <person name="Lee J."/>
            <person name="Lipzen A."/>
            <person name="Pangilinan J."/>
            <person name="LaButti K."/>
            <person name="Hainaut M."/>
            <person name="Henrissat B."/>
            <person name="Grigoriev I.V."/>
            <person name="Spatafora J.W."/>
            <person name="Aime M.C."/>
        </authorList>
    </citation>
    <scope>NUCLEOTIDE SEQUENCE [LARGE SCALE GENOMIC DNA]</scope>
    <source>
        <strain evidence="1 2">SA 807</strain>
    </source>
</reference>
<dbReference type="EMBL" id="KZ819714">
    <property type="protein sequence ID" value="PWN53679.1"/>
    <property type="molecule type" value="Genomic_DNA"/>
</dbReference>
<keyword evidence="2" id="KW-1185">Reference proteome</keyword>
<sequence>MDGTSQQLCIVVVSLWLGFSLALTLSPATTQKFGVNFSDPKVSGLQLDTNLSSNPFGFPCIVQEVTDKIKEPESSIDTGSKGYAKELGSSASPSVLTSGPSTSSSPSSAQTSEVILNDIEGGFIPGSSPLPGSAEGMKENMPNAVQPQGEFKQEESLLGAHNGSGEEAKGAKDSIGQGSKSQPTVESVTSAQKPMEDPLSVGSGLLAGDGGGKKSSRIIKATVLYGSGVIKSHVKIGDDSKDDGKTLSSSSLPASASEPTLTQAQARYERALQTHLEHAKIHGYQTKIMRKAMYDEVWTKPAYLLSLVLEELAKDEDDKAEWILWFDVDTIVMNPNVPLDIFLPPSPTFDHINLLLTNDHRGLNNGVFFMRVSTWTVEFFSSLLAYRHFNPDVHLQFRDQSAMQNLLESPLYSPRAAYVPMRWFNAYLPSKENLERNARHGDLLVHLAGAKQKVHFDTWLDKADQHLSWWDKPLSSTTYEKRIAKYWSKLEKTLKGQGFDFSLWAQEKLGSSAHESERLEKSNPSLSPSPSLEDADGLENENGLGDDSPEENEDLTESADTPSPDQSAEDVATVVKMAESGGADEADMLKRMRRRVVRFPK</sequence>
<evidence type="ECO:0000313" key="1">
    <source>
        <dbReference type="EMBL" id="PWN53679.1"/>
    </source>
</evidence>
<protein>
    <submittedName>
        <fullName evidence="1">Uncharacterized protein</fullName>
    </submittedName>
</protein>